<comment type="caution">
    <text evidence="4">The sequence shown here is derived from an EMBL/GenBank/DDBJ whole genome shotgun (WGS) entry which is preliminary data.</text>
</comment>
<dbReference type="Pfam" id="PF13715">
    <property type="entry name" value="CarbopepD_reg_2"/>
    <property type="match status" value="1"/>
</dbReference>
<proteinExistence type="inferred from homology"/>
<comment type="subcellular location">
    <subcellularLocation>
        <location evidence="1">Cell outer membrane</location>
        <topology evidence="1">Multi-pass membrane protein</topology>
    </subcellularLocation>
</comment>
<keyword evidence="1" id="KW-1134">Transmembrane beta strand</keyword>
<dbReference type="PROSITE" id="PS52016">
    <property type="entry name" value="TONB_DEPENDENT_REC_3"/>
    <property type="match status" value="1"/>
</dbReference>
<evidence type="ECO:0000259" key="3">
    <source>
        <dbReference type="Pfam" id="PF07715"/>
    </source>
</evidence>
<organism evidence="4 5">
    <name type="scientific">Sphingobacterium siyangense</name>
    <dbReference type="NCBI Taxonomy" id="459529"/>
    <lineage>
        <taxon>Bacteria</taxon>
        <taxon>Pseudomonadati</taxon>
        <taxon>Bacteroidota</taxon>
        <taxon>Sphingobacteriia</taxon>
        <taxon>Sphingobacteriales</taxon>
        <taxon>Sphingobacteriaceae</taxon>
        <taxon>Sphingobacterium</taxon>
    </lineage>
</organism>
<keyword evidence="2" id="KW-0732">Signal</keyword>
<feature type="domain" description="TonB-dependent receptor plug" evidence="3">
    <location>
        <begin position="134"/>
        <end position="235"/>
    </location>
</feature>
<protein>
    <submittedName>
        <fullName evidence="4">TonB-linked SusC/RagA family outer membrane protein</fullName>
    </submittedName>
</protein>
<feature type="signal peptide" evidence="2">
    <location>
        <begin position="1"/>
        <end position="30"/>
    </location>
</feature>
<dbReference type="EMBL" id="VLKR01000004">
    <property type="protein sequence ID" value="TWI23037.1"/>
    <property type="molecule type" value="Genomic_DNA"/>
</dbReference>
<dbReference type="NCBIfam" id="TIGR04056">
    <property type="entry name" value="OMP_RagA_SusC"/>
    <property type="match status" value="1"/>
</dbReference>
<comment type="similarity">
    <text evidence="1">Belongs to the TonB-dependent receptor family.</text>
</comment>
<keyword evidence="1" id="KW-0472">Membrane</keyword>
<evidence type="ECO:0000313" key="5">
    <source>
        <dbReference type="Proteomes" id="UP000315908"/>
    </source>
</evidence>
<sequence length="1081" mass="121381">MMRNFFLHGKARPISLLGLCLLFSQPDSYALNLDPINAIVDQDQVTGIIKDEKGQVLAGATITVKGTSVQTSSNQQGVFSIRAKRGDVLVVNYQGFTKQEVAVSAGNVNVVMVSSDQALEEVVIIGYGKQRKGNITGSVATVNAEQLKNIPSSNLSNSLAGRAAGVNVTNTSGMAGASSSLRIRGSFAEPLYVIDGVVRDKAAFDVLEANEVDQMTFLKDAATAAVYGTRAGNGVVVVTTKKGTAQAPVFNVQSNYTFNTPTQELLANLTTAQDELTYQNRVAEFRGLSIPNGQKEFDYFKDKNYNANDVIWRNPFTHRQSISVNGGGDKITYYSLLSYRKENGSYKSLDHEKFNLRSNISAQITEDFSMDFNISANQTNSKRFFWPFSTSSNDDDFDVSDFYRVTFNWPKMYPFYLNADGTPSNTPTAYPVQTPMGSWQAWNVIDQVIGDRYIDRKVRQVNPIMTLNLKLDKLVQGLSTKVVGSYIAQDYMRKRYMSFQKNYTFTSLNPNDNRFIPAPPSEANINIFTFSQSQPFMDYSPQRLWEYQVNWFLNYNRKFGKHSVDGTLVYEQSKKGGTYVTSRAENPITALDQMFIYPTDRNFRSTTANETIDSRRGIIGRANYNYADKYIAEFSFRYDGSPLFPTDKRWGFFPSVSAAWRVSDENFFTDIKNTISDLKFRASYGTTGNDLDVNANRIGQFGYLEKYTTSGGYMFGDRYYNGIAYGATPTQNLTWTTSKSVNLGLDFGFVNNKLTGSLDLFSRKETNILGPRSLKVPDNYGRALAPENYAARSYKGGEISFNWNDKVGEVAYGLNANLGYAKDRWDIIDEEPSYASGQPQNFRSRIGRPENRIIGLESLGLVRTQAEADALKAKGFKTYGRDPFPGMILYKDIQGANYSGGPDGKIDDNDLQLLSDNNSPRINYGFGFNASWKGFYVSALFQGVLAYDRMISNQEGGGMRQHGDTFRPYYPIWASDVWTPDNTDAKYPRPTGYSGWAESGAAPSSFWIRNGAYLRLRDINVSYRLPKSMTEKLRVKDVNLFFNGTNLFVFSPMKEFHDPEQKLYDSYPVMKTFTFGLDVKF</sequence>
<dbReference type="InterPro" id="IPR008969">
    <property type="entry name" value="CarboxyPept-like_regulatory"/>
</dbReference>
<feature type="chain" id="PRO_5021794070" evidence="2">
    <location>
        <begin position="31"/>
        <end position="1081"/>
    </location>
</feature>
<dbReference type="SUPFAM" id="SSF56935">
    <property type="entry name" value="Porins"/>
    <property type="match status" value="1"/>
</dbReference>
<reference evidence="4 5" key="1">
    <citation type="journal article" date="2015" name="Stand. Genomic Sci.">
        <title>Genomic Encyclopedia of Bacterial and Archaeal Type Strains, Phase III: the genomes of soil and plant-associated and newly described type strains.</title>
        <authorList>
            <person name="Whitman W.B."/>
            <person name="Woyke T."/>
            <person name="Klenk H.P."/>
            <person name="Zhou Y."/>
            <person name="Lilburn T.G."/>
            <person name="Beck B.J."/>
            <person name="De Vos P."/>
            <person name="Vandamme P."/>
            <person name="Eisen J.A."/>
            <person name="Garrity G."/>
            <person name="Hugenholtz P."/>
            <person name="Kyrpides N.C."/>
        </authorList>
    </citation>
    <scope>NUCLEOTIDE SEQUENCE [LARGE SCALE GENOMIC DNA]</scope>
    <source>
        <strain evidence="4 5">CGMCC 1.6855</strain>
    </source>
</reference>
<keyword evidence="1" id="KW-0998">Cell outer membrane</keyword>
<keyword evidence="1" id="KW-0812">Transmembrane</keyword>
<dbReference type="NCBIfam" id="TIGR04057">
    <property type="entry name" value="SusC_RagA_signa"/>
    <property type="match status" value="1"/>
</dbReference>
<dbReference type="GO" id="GO:0009279">
    <property type="term" value="C:cell outer membrane"/>
    <property type="evidence" value="ECO:0007669"/>
    <property type="project" value="UniProtKB-SubCell"/>
</dbReference>
<gene>
    <name evidence="4" type="ORF">IQ31_01238</name>
</gene>
<dbReference type="InterPro" id="IPR039426">
    <property type="entry name" value="TonB-dep_rcpt-like"/>
</dbReference>
<name>A0A562MSX6_9SPHI</name>
<keyword evidence="1" id="KW-0813">Transport</keyword>
<dbReference type="Gene3D" id="2.60.40.1120">
    <property type="entry name" value="Carboxypeptidase-like, regulatory domain"/>
    <property type="match status" value="1"/>
</dbReference>
<evidence type="ECO:0000313" key="4">
    <source>
        <dbReference type="EMBL" id="TWI23037.1"/>
    </source>
</evidence>
<dbReference type="InterPro" id="IPR023997">
    <property type="entry name" value="TonB-dep_OMP_SusC/RagA_CS"/>
</dbReference>
<dbReference type="RefSeq" id="WP_208734134.1">
    <property type="nucleotide sequence ID" value="NZ_DAMALA010000040.1"/>
</dbReference>
<accession>A0A562MSX6</accession>
<dbReference type="Pfam" id="PF07715">
    <property type="entry name" value="Plug"/>
    <property type="match status" value="1"/>
</dbReference>
<evidence type="ECO:0000256" key="2">
    <source>
        <dbReference type="SAM" id="SignalP"/>
    </source>
</evidence>
<dbReference type="Proteomes" id="UP000315908">
    <property type="component" value="Unassembled WGS sequence"/>
</dbReference>
<dbReference type="Gene3D" id="2.170.130.10">
    <property type="entry name" value="TonB-dependent receptor, plug domain"/>
    <property type="match status" value="1"/>
</dbReference>
<dbReference type="InterPro" id="IPR023996">
    <property type="entry name" value="TonB-dep_OMP_SusC/RagA"/>
</dbReference>
<evidence type="ECO:0000256" key="1">
    <source>
        <dbReference type="PROSITE-ProRule" id="PRU01360"/>
    </source>
</evidence>
<dbReference type="InterPro" id="IPR037066">
    <property type="entry name" value="Plug_dom_sf"/>
</dbReference>
<dbReference type="SUPFAM" id="SSF49464">
    <property type="entry name" value="Carboxypeptidase regulatory domain-like"/>
    <property type="match status" value="1"/>
</dbReference>
<dbReference type="AlphaFoldDB" id="A0A562MSX6"/>
<dbReference type="InterPro" id="IPR012910">
    <property type="entry name" value="Plug_dom"/>
</dbReference>